<keyword evidence="1" id="KW-0812">Transmembrane</keyword>
<dbReference type="InterPro" id="IPR012899">
    <property type="entry name" value="LTXXQ"/>
</dbReference>
<sequence>MDIQKKYRWALTGLIIMILLNAATLVTIWINQPDGKDWRKHRDQEHKSDSIQEYMKEELGITDQQAEIIIEVRREHYREIRMFRDSLEQHRRAYFKFIMSEDAEDQAKRDSVLNLLTDQYENIEGLLYSHMTEINELLNDEQKSRFEEMMLRTYFKDQGDRQDRNKRKKDQ</sequence>
<dbReference type="Proteomes" id="UP001597460">
    <property type="component" value="Unassembled WGS sequence"/>
</dbReference>
<evidence type="ECO:0000256" key="1">
    <source>
        <dbReference type="SAM" id="Phobius"/>
    </source>
</evidence>
<comment type="caution">
    <text evidence="2">The sequence shown here is derived from an EMBL/GenBank/DDBJ whole genome shotgun (WGS) entry which is preliminary data.</text>
</comment>
<evidence type="ECO:0008006" key="4">
    <source>
        <dbReference type="Google" id="ProtNLM"/>
    </source>
</evidence>
<keyword evidence="1" id="KW-1133">Transmembrane helix</keyword>
<organism evidence="2 3">
    <name type="scientific">Gracilimonas halophila</name>
    <dbReference type="NCBI Taxonomy" id="1834464"/>
    <lineage>
        <taxon>Bacteria</taxon>
        <taxon>Pseudomonadati</taxon>
        <taxon>Balneolota</taxon>
        <taxon>Balneolia</taxon>
        <taxon>Balneolales</taxon>
        <taxon>Balneolaceae</taxon>
        <taxon>Gracilimonas</taxon>
    </lineage>
</organism>
<reference evidence="3" key="1">
    <citation type="journal article" date="2019" name="Int. J. Syst. Evol. Microbiol.">
        <title>The Global Catalogue of Microorganisms (GCM) 10K type strain sequencing project: providing services to taxonomists for standard genome sequencing and annotation.</title>
        <authorList>
            <consortium name="The Broad Institute Genomics Platform"/>
            <consortium name="The Broad Institute Genome Sequencing Center for Infectious Disease"/>
            <person name="Wu L."/>
            <person name="Ma J."/>
        </authorList>
    </citation>
    <scope>NUCLEOTIDE SEQUENCE [LARGE SCALE GENOMIC DNA]</scope>
    <source>
        <strain evidence="3">KCTC 52042</strain>
    </source>
</reference>
<keyword evidence="3" id="KW-1185">Reference proteome</keyword>
<dbReference type="RefSeq" id="WP_390299948.1">
    <property type="nucleotide sequence ID" value="NZ_JBHULI010000022.1"/>
</dbReference>
<gene>
    <name evidence="2" type="ORF">ACFSVN_05850</name>
</gene>
<dbReference type="EMBL" id="JBHULI010000022">
    <property type="protein sequence ID" value="MFD2531961.1"/>
    <property type="molecule type" value="Genomic_DNA"/>
</dbReference>
<proteinExistence type="predicted"/>
<dbReference type="Gene3D" id="1.20.120.1490">
    <property type="match status" value="1"/>
</dbReference>
<dbReference type="Pfam" id="PF07813">
    <property type="entry name" value="LTXXQ"/>
    <property type="match status" value="1"/>
</dbReference>
<feature type="transmembrane region" description="Helical" evidence="1">
    <location>
        <begin position="7"/>
        <end position="30"/>
    </location>
</feature>
<evidence type="ECO:0000313" key="3">
    <source>
        <dbReference type="Proteomes" id="UP001597460"/>
    </source>
</evidence>
<evidence type="ECO:0000313" key="2">
    <source>
        <dbReference type="EMBL" id="MFD2531961.1"/>
    </source>
</evidence>
<keyword evidence="1" id="KW-0472">Membrane</keyword>
<name>A0ABW5JI37_9BACT</name>
<accession>A0ABW5JI37</accession>
<protein>
    <recommendedName>
        <fullName evidence="4">Heavy-metal resistance</fullName>
    </recommendedName>
</protein>